<evidence type="ECO:0000313" key="2">
    <source>
        <dbReference type="Proteomes" id="UP000002316"/>
    </source>
</evidence>
<dbReference type="EMBL" id="FN554972">
    <property type="protein sequence ID" value="CBH14064.1"/>
    <property type="molecule type" value="Genomic_DNA"/>
</dbReference>
<dbReference type="AlphaFoldDB" id="C9ZXC0"/>
<gene>
    <name evidence="1" type="ORF">TbgDal_IX1390</name>
</gene>
<accession>C9ZXC0</accession>
<reference evidence="2" key="1">
    <citation type="journal article" date="2010" name="PLoS Negl. Trop. Dis.">
        <title>The genome sequence of Trypanosoma brucei gambiense, causative agent of chronic human african trypanosomiasis.</title>
        <authorList>
            <person name="Jackson A.P."/>
            <person name="Sanders M."/>
            <person name="Berry A."/>
            <person name="McQuillan J."/>
            <person name="Aslett M.A."/>
            <person name="Quail M.A."/>
            <person name="Chukualim B."/>
            <person name="Capewell P."/>
            <person name="MacLeod A."/>
            <person name="Melville S.E."/>
            <person name="Gibson W."/>
            <person name="Barry J.D."/>
            <person name="Berriman M."/>
            <person name="Hertz-Fowler C."/>
        </authorList>
    </citation>
    <scope>NUCLEOTIDE SEQUENCE [LARGE SCALE GENOMIC DNA]</scope>
    <source>
        <strain evidence="2">MHOM/CI/86/DAL972</strain>
    </source>
</reference>
<dbReference type="KEGG" id="tbg:TbgDal_IX1390"/>
<evidence type="ECO:0000313" key="1">
    <source>
        <dbReference type="EMBL" id="CBH14064.1"/>
    </source>
</evidence>
<dbReference type="RefSeq" id="XP_011776335.1">
    <property type="nucleotide sequence ID" value="XM_011778033.1"/>
</dbReference>
<dbReference type="Proteomes" id="UP000002316">
    <property type="component" value="Chromosome 9"/>
</dbReference>
<dbReference type="GeneID" id="23860120"/>
<organism evidence="1 2">
    <name type="scientific">Trypanosoma brucei gambiense (strain MHOM/CI/86/DAL972)</name>
    <dbReference type="NCBI Taxonomy" id="679716"/>
    <lineage>
        <taxon>Eukaryota</taxon>
        <taxon>Discoba</taxon>
        <taxon>Euglenozoa</taxon>
        <taxon>Kinetoplastea</taxon>
        <taxon>Metakinetoplastina</taxon>
        <taxon>Trypanosomatida</taxon>
        <taxon>Trypanosomatidae</taxon>
        <taxon>Trypanosoma</taxon>
    </lineage>
</organism>
<proteinExistence type="predicted"/>
<name>C9ZXC0_TRYB9</name>
<sequence length="100" mass="11261">MKDRPPFQYRVAPQPLVEGSGKETIGMCGAKCTKDTREGTYPALPLIYTMRKGDKKGLSSFSGSQQCWKIYEHQQSLMASRCCRHNFHAAEVALFVFICP</sequence>
<protein>
    <submittedName>
        <fullName evidence="1">Uncharacterized protein</fullName>
    </submittedName>
</protein>